<evidence type="ECO:0000313" key="1">
    <source>
        <dbReference type="EMBL" id="BDS14848.1"/>
    </source>
</evidence>
<dbReference type="Proteomes" id="UP001060919">
    <property type="component" value="Chromosome"/>
</dbReference>
<dbReference type="RefSeq" id="WP_264790051.1">
    <property type="nucleotide sequence ID" value="NZ_AP026867.1"/>
</dbReference>
<sequence>METPQRILLVITILFSTLIYGGQISAHTIAPSTSSNLVEQKPLRFIIYYNGDLTEIMKDNDSYLKTFMAVYDLELINTFEIDELNKGFTLESKEMIEFPNEVARELSLINNVLMVEVVNPDLISET</sequence>
<proteinExistence type="predicted"/>
<name>A0A915YKF6_9BACT</name>
<dbReference type="EMBL" id="AP026867">
    <property type="protein sequence ID" value="BDS14848.1"/>
    <property type="molecule type" value="Genomic_DNA"/>
</dbReference>
<evidence type="ECO:0000313" key="2">
    <source>
        <dbReference type="Proteomes" id="UP001060919"/>
    </source>
</evidence>
<dbReference type="KEGG" id="aup:AsAng_0056300"/>
<organism evidence="1 2">
    <name type="scientific">Aureispira anguillae</name>
    <dbReference type="NCBI Taxonomy" id="2864201"/>
    <lineage>
        <taxon>Bacteria</taxon>
        <taxon>Pseudomonadati</taxon>
        <taxon>Bacteroidota</taxon>
        <taxon>Saprospiria</taxon>
        <taxon>Saprospirales</taxon>
        <taxon>Saprospiraceae</taxon>
        <taxon>Aureispira</taxon>
    </lineage>
</organism>
<accession>A0A915YKF6</accession>
<keyword evidence="2" id="KW-1185">Reference proteome</keyword>
<reference evidence="1" key="1">
    <citation type="submission" date="2022-09" db="EMBL/GenBank/DDBJ databases">
        <title>Aureispira anguillicida sp. nov., isolated from Leptocephalus of Japanese eel Anguilla japonica.</title>
        <authorList>
            <person name="Yuasa K."/>
            <person name="Mekata T."/>
            <person name="Ikunari K."/>
        </authorList>
    </citation>
    <scope>NUCLEOTIDE SEQUENCE</scope>
    <source>
        <strain evidence="1">EL160426</strain>
    </source>
</reference>
<gene>
    <name evidence="1" type="ORF">AsAng_0056300</name>
</gene>
<protein>
    <submittedName>
        <fullName evidence="1">Uncharacterized protein</fullName>
    </submittedName>
</protein>
<dbReference type="AlphaFoldDB" id="A0A915YKF6"/>